<dbReference type="AlphaFoldDB" id="A0A3M7R0U7"/>
<name>A0A3M7R0U7_BRAPC</name>
<evidence type="ECO:0000313" key="2">
    <source>
        <dbReference type="Proteomes" id="UP000276133"/>
    </source>
</evidence>
<evidence type="ECO:0000313" key="1">
    <source>
        <dbReference type="EMBL" id="RNA17210.1"/>
    </source>
</evidence>
<comment type="caution">
    <text evidence="1">The sequence shown here is derived from an EMBL/GenBank/DDBJ whole genome shotgun (WGS) entry which is preliminary data.</text>
</comment>
<gene>
    <name evidence="1" type="ORF">BpHYR1_024661</name>
</gene>
<accession>A0A3M7R0U7</accession>
<sequence>MVQYNLKLTCTFPCLNYSSTLPKEKVGKGKVQEESKDKMRTINENSKIRSSKIFIYSIK</sequence>
<dbReference type="Proteomes" id="UP000276133">
    <property type="component" value="Unassembled WGS sequence"/>
</dbReference>
<organism evidence="1 2">
    <name type="scientific">Brachionus plicatilis</name>
    <name type="common">Marine rotifer</name>
    <name type="synonym">Brachionus muelleri</name>
    <dbReference type="NCBI Taxonomy" id="10195"/>
    <lineage>
        <taxon>Eukaryota</taxon>
        <taxon>Metazoa</taxon>
        <taxon>Spiralia</taxon>
        <taxon>Gnathifera</taxon>
        <taxon>Rotifera</taxon>
        <taxon>Eurotatoria</taxon>
        <taxon>Monogononta</taxon>
        <taxon>Pseudotrocha</taxon>
        <taxon>Ploima</taxon>
        <taxon>Brachionidae</taxon>
        <taxon>Brachionus</taxon>
    </lineage>
</organism>
<reference evidence="1 2" key="1">
    <citation type="journal article" date="2018" name="Sci. Rep.">
        <title>Genomic signatures of local adaptation to the degree of environmental predictability in rotifers.</title>
        <authorList>
            <person name="Franch-Gras L."/>
            <person name="Hahn C."/>
            <person name="Garcia-Roger E.M."/>
            <person name="Carmona M.J."/>
            <person name="Serra M."/>
            <person name="Gomez A."/>
        </authorList>
    </citation>
    <scope>NUCLEOTIDE SEQUENCE [LARGE SCALE GENOMIC DNA]</scope>
    <source>
        <strain evidence="1">HYR1</strain>
    </source>
</reference>
<dbReference type="EMBL" id="REGN01004502">
    <property type="protein sequence ID" value="RNA17210.1"/>
    <property type="molecule type" value="Genomic_DNA"/>
</dbReference>
<keyword evidence="2" id="KW-1185">Reference proteome</keyword>
<proteinExistence type="predicted"/>
<protein>
    <submittedName>
        <fullName evidence="1">Uncharacterized protein</fullName>
    </submittedName>
</protein>